<feature type="compositionally biased region" description="Basic residues" evidence="1">
    <location>
        <begin position="115"/>
        <end position="125"/>
    </location>
</feature>
<evidence type="ECO:0000313" key="2">
    <source>
        <dbReference type="EMBL" id="CAH0105926.1"/>
    </source>
</evidence>
<feature type="region of interest" description="Disordered" evidence="1">
    <location>
        <begin position="111"/>
        <end position="201"/>
    </location>
</feature>
<keyword evidence="3" id="KW-1185">Reference proteome</keyword>
<protein>
    <recommendedName>
        <fullName evidence="4">DUF4806 domain-containing protein</fullName>
    </recommendedName>
</protein>
<gene>
    <name evidence="2" type="ORF">DGAL_LOCUS9068</name>
</gene>
<feature type="compositionally biased region" description="Low complexity" evidence="1">
    <location>
        <begin position="126"/>
        <end position="141"/>
    </location>
</feature>
<dbReference type="AlphaFoldDB" id="A0A8J2WNT7"/>
<organism evidence="2 3">
    <name type="scientific">Daphnia galeata</name>
    <dbReference type="NCBI Taxonomy" id="27404"/>
    <lineage>
        <taxon>Eukaryota</taxon>
        <taxon>Metazoa</taxon>
        <taxon>Ecdysozoa</taxon>
        <taxon>Arthropoda</taxon>
        <taxon>Crustacea</taxon>
        <taxon>Branchiopoda</taxon>
        <taxon>Diplostraca</taxon>
        <taxon>Cladocera</taxon>
        <taxon>Anomopoda</taxon>
        <taxon>Daphniidae</taxon>
        <taxon>Daphnia</taxon>
    </lineage>
</organism>
<dbReference type="EMBL" id="CAKKLH010000202">
    <property type="protein sequence ID" value="CAH0105926.1"/>
    <property type="molecule type" value="Genomic_DNA"/>
</dbReference>
<evidence type="ECO:0008006" key="4">
    <source>
        <dbReference type="Google" id="ProtNLM"/>
    </source>
</evidence>
<feature type="compositionally biased region" description="Acidic residues" evidence="1">
    <location>
        <begin position="175"/>
        <end position="187"/>
    </location>
</feature>
<feature type="compositionally biased region" description="Basic and acidic residues" evidence="1">
    <location>
        <begin position="148"/>
        <end position="157"/>
    </location>
</feature>
<feature type="compositionally biased region" description="Polar residues" evidence="1">
    <location>
        <begin position="188"/>
        <end position="201"/>
    </location>
</feature>
<dbReference type="PANTHER" id="PTHR34153:SF2">
    <property type="entry name" value="SI:CH211-262H13.3-RELATED"/>
    <property type="match status" value="1"/>
</dbReference>
<sequence>MARGKDAAQIPVYSFAIVKFHLPGKDNQFDVAPLKWIQKTGNRTTIYWHSDEDASTSKVLLNLISKEAIVDKESWMLYNISVIAKFDTYAEAQKKLASAIAGEVVVSTDLENRGKGGKNKAKKRTAAAATASSTSPDPSTSSKKRTRKDAGNEKEESTSLSDEGENDISLQEEHVDFDDLSSSDDENTSQVSVPQTVPTLPVSTAPSKIFVKQKGTKKSSADKQLQLPSVPIGLGQKQVSSEIPHRQSSTVSIPPATAGPSGSVAEVRGLNLGTDLIPRVFARKSAAPDYGLDRMENERTTTTHKDSSSMQVVYNQRLTTISTYAPDFKKIDFLIEQNKKILRGQEQIKAQNLDIKNTLAVVMDNTVPADPQIEGIKEEFCIPLKDLKSFDTLNGILKQDKVKRMKMKAYLIGVGGSHNRVIGNVLTKLMTFSTAALFCLKGQNLTKRRFDKTEIMDLVLESIKSTRGVRLSEEDIKSKMGRWFKSAPKKIGKDDVESSESSDSD</sequence>
<accession>A0A8J2WNT7</accession>
<name>A0A8J2WNT7_9CRUS</name>
<dbReference type="OrthoDB" id="6368722at2759"/>
<proteinExistence type="predicted"/>
<evidence type="ECO:0000256" key="1">
    <source>
        <dbReference type="SAM" id="MobiDB-lite"/>
    </source>
</evidence>
<dbReference type="Proteomes" id="UP000789390">
    <property type="component" value="Unassembled WGS sequence"/>
</dbReference>
<comment type="caution">
    <text evidence="2">The sequence shown here is derived from an EMBL/GenBank/DDBJ whole genome shotgun (WGS) entry which is preliminary data.</text>
</comment>
<reference evidence="2" key="1">
    <citation type="submission" date="2021-11" db="EMBL/GenBank/DDBJ databases">
        <authorList>
            <person name="Schell T."/>
        </authorList>
    </citation>
    <scope>NUCLEOTIDE SEQUENCE</scope>
    <source>
        <strain evidence="2">M5</strain>
    </source>
</reference>
<evidence type="ECO:0000313" key="3">
    <source>
        <dbReference type="Proteomes" id="UP000789390"/>
    </source>
</evidence>
<dbReference type="PANTHER" id="PTHR34153">
    <property type="entry name" value="SI:CH211-262H13.3-RELATED-RELATED"/>
    <property type="match status" value="1"/>
</dbReference>